<proteinExistence type="predicted"/>
<evidence type="ECO:0000313" key="2">
    <source>
        <dbReference type="Proteomes" id="UP000094893"/>
    </source>
</evidence>
<evidence type="ECO:0000313" key="1">
    <source>
        <dbReference type="EMBL" id="OCX72830.1"/>
    </source>
</evidence>
<dbReference type="AlphaFoldDB" id="A0A1C2IA73"/>
<reference evidence="1 2" key="1">
    <citation type="journal article" date="2016" name="Int. J. Mol. Sci.">
        <title>Comparative genomics of the extreme acidophile Acidithiobacillus thiooxidans reveals intraspecific divergence and niche adaptation.</title>
        <authorList>
            <person name="Zhang X."/>
            <person name="Feng X."/>
            <person name="Tao J."/>
            <person name="Ma L."/>
            <person name="Xiao Y."/>
            <person name="Liang Y."/>
            <person name="Liu X."/>
            <person name="Yin H."/>
        </authorList>
    </citation>
    <scope>NUCLEOTIDE SEQUENCE [LARGE SCALE GENOMIC DNA]</scope>
    <source>
        <strain evidence="1 2">A02</strain>
    </source>
</reference>
<sequence length="152" mass="16955">MATFELTRMKAISNIRLRWISPTSEFTGTRITTPKAHHREAAMLRPSNSVLPDAHYLELFDREFAAELIRIGESSMAIRKLCLRGAANAEELTYLAEIQDCLEAIEPHQDGRLYALVRPVAGAILRAVTAHPEWLDAITLFSPALEAARSQA</sequence>
<protein>
    <submittedName>
        <fullName evidence="1">Uncharacterized protein</fullName>
    </submittedName>
</protein>
<name>A0A1C2IA73_ACITH</name>
<dbReference type="Proteomes" id="UP000094893">
    <property type="component" value="Unassembled WGS sequence"/>
</dbReference>
<organism evidence="1 2">
    <name type="scientific">Acidithiobacillus thiooxidans</name>
    <name type="common">Thiobacillus thiooxidans</name>
    <dbReference type="NCBI Taxonomy" id="930"/>
    <lineage>
        <taxon>Bacteria</taxon>
        <taxon>Pseudomonadati</taxon>
        <taxon>Pseudomonadota</taxon>
        <taxon>Acidithiobacillia</taxon>
        <taxon>Acidithiobacillales</taxon>
        <taxon>Acidithiobacillaceae</taxon>
        <taxon>Acidithiobacillus</taxon>
    </lineage>
</organism>
<dbReference type="EMBL" id="LWSA01000130">
    <property type="protein sequence ID" value="OCX72830.1"/>
    <property type="molecule type" value="Genomic_DNA"/>
</dbReference>
<comment type="caution">
    <text evidence="1">The sequence shown here is derived from an EMBL/GenBank/DDBJ whole genome shotgun (WGS) entry which is preliminary data.</text>
</comment>
<gene>
    <name evidence="1" type="ORF">A6P07_09415</name>
</gene>
<accession>A0A1C2IA73</accession>